<dbReference type="FunCoup" id="A0A200QYF8">
    <property type="interactions" value="1"/>
</dbReference>
<keyword evidence="3" id="KW-1185">Reference proteome</keyword>
<dbReference type="GO" id="GO:0016747">
    <property type="term" value="F:acyltransferase activity, transferring groups other than amino-acyl groups"/>
    <property type="evidence" value="ECO:0007669"/>
    <property type="project" value="InterPro"/>
</dbReference>
<dbReference type="PANTHER" id="PTHR46067">
    <property type="entry name" value="ACYL-COA N-ACYLTRANSFERASES (NAT) SUPERFAMILY PROTEIN"/>
    <property type="match status" value="1"/>
</dbReference>
<gene>
    <name evidence="2" type="ORF">BVC80_9035g24</name>
</gene>
<dbReference type="Proteomes" id="UP000195402">
    <property type="component" value="Unassembled WGS sequence"/>
</dbReference>
<dbReference type="SUPFAM" id="SSF55729">
    <property type="entry name" value="Acyl-CoA N-acyltransferases (Nat)"/>
    <property type="match status" value="1"/>
</dbReference>
<accession>A0A200QYF8</accession>
<dbReference type="InterPro" id="IPR000182">
    <property type="entry name" value="GNAT_dom"/>
</dbReference>
<dbReference type="OrthoDB" id="630895at2759"/>
<name>A0A200QYF8_MACCD</name>
<proteinExistence type="predicted"/>
<dbReference type="InParanoid" id="A0A200QYF8"/>
<evidence type="ECO:0000313" key="3">
    <source>
        <dbReference type="Proteomes" id="UP000195402"/>
    </source>
</evidence>
<organism evidence="2 3">
    <name type="scientific">Macleaya cordata</name>
    <name type="common">Five-seeded plume-poppy</name>
    <name type="synonym">Bocconia cordata</name>
    <dbReference type="NCBI Taxonomy" id="56857"/>
    <lineage>
        <taxon>Eukaryota</taxon>
        <taxon>Viridiplantae</taxon>
        <taxon>Streptophyta</taxon>
        <taxon>Embryophyta</taxon>
        <taxon>Tracheophyta</taxon>
        <taxon>Spermatophyta</taxon>
        <taxon>Magnoliopsida</taxon>
        <taxon>Ranunculales</taxon>
        <taxon>Papaveraceae</taxon>
        <taxon>Papaveroideae</taxon>
        <taxon>Macleaya</taxon>
    </lineage>
</organism>
<dbReference type="InterPro" id="IPR016181">
    <property type="entry name" value="Acyl_CoA_acyltransferase"/>
</dbReference>
<feature type="domain" description="N-acetyltransferase" evidence="1">
    <location>
        <begin position="6"/>
        <end position="158"/>
    </location>
</feature>
<protein>
    <submittedName>
        <fullName evidence="2">GNAT domain</fullName>
    </submittedName>
</protein>
<dbReference type="OMA" id="WRRSICV"/>
<comment type="caution">
    <text evidence="2">The sequence shown here is derived from an EMBL/GenBank/DDBJ whole genome shotgun (WGS) entry which is preliminary data.</text>
</comment>
<dbReference type="AlphaFoldDB" id="A0A200QYF8"/>
<dbReference type="PROSITE" id="PS51186">
    <property type="entry name" value="GNAT"/>
    <property type="match status" value="1"/>
</dbReference>
<sequence>MDMSRITLRPFKLSDIDDFMVWANDDQVIRFTRMKGFTSKEDGLRHLKEVAIPHPWRRSICLDDRSIGFVSIYPGSGEYICKGDIGYAVATQYCGQGIATIAVKMALFSVFLDFPHMERLQALVNSENKASQRVLEKAGFLKEGLMRKYMVFKGKTSDYVSFSFISTDSVPEL</sequence>
<dbReference type="STRING" id="56857.A0A200QYF8"/>
<reference evidence="2 3" key="1">
    <citation type="journal article" date="2017" name="Mol. Plant">
        <title>The Genome of Medicinal Plant Macleaya cordata Provides New Insights into Benzylisoquinoline Alkaloids Metabolism.</title>
        <authorList>
            <person name="Liu X."/>
            <person name="Liu Y."/>
            <person name="Huang P."/>
            <person name="Ma Y."/>
            <person name="Qing Z."/>
            <person name="Tang Q."/>
            <person name="Cao H."/>
            <person name="Cheng P."/>
            <person name="Zheng Y."/>
            <person name="Yuan Z."/>
            <person name="Zhou Y."/>
            <person name="Liu J."/>
            <person name="Tang Z."/>
            <person name="Zhuo Y."/>
            <person name="Zhang Y."/>
            <person name="Yu L."/>
            <person name="Huang J."/>
            <person name="Yang P."/>
            <person name="Peng Q."/>
            <person name="Zhang J."/>
            <person name="Jiang W."/>
            <person name="Zhang Z."/>
            <person name="Lin K."/>
            <person name="Ro D.K."/>
            <person name="Chen X."/>
            <person name="Xiong X."/>
            <person name="Shang Y."/>
            <person name="Huang S."/>
            <person name="Zeng J."/>
        </authorList>
    </citation>
    <scope>NUCLEOTIDE SEQUENCE [LARGE SCALE GENOMIC DNA]</scope>
    <source>
        <strain evidence="3">cv. BLH2017</strain>
        <tissue evidence="2">Root</tissue>
    </source>
</reference>
<evidence type="ECO:0000259" key="1">
    <source>
        <dbReference type="PROSITE" id="PS51186"/>
    </source>
</evidence>
<dbReference type="Pfam" id="PF13302">
    <property type="entry name" value="Acetyltransf_3"/>
    <property type="match status" value="1"/>
</dbReference>
<dbReference type="Gene3D" id="3.40.630.30">
    <property type="match status" value="1"/>
</dbReference>
<dbReference type="PANTHER" id="PTHR46067:SF16">
    <property type="entry name" value="N-ACETYLTRANSFERASE DOMAIN-CONTAINING PROTEIN"/>
    <property type="match status" value="1"/>
</dbReference>
<evidence type="ECO:0000313" key="2">
    <source>
        <dbReference type="EMBL" id="OVA15509.1"/>
    </source>
</evidence>
<dbReference type="EMBL" id="MVGT01000754">
    <property type="protein sequence ID" value="OVA15509.1"/>
    <property type="molecule type" value="Genomic_DNA"/>
</dbReference>